<dbReference type="InterPro" id="IPR036390">
    <property type="entry name" value="WH_DNA-bd_sf"/>
</dbReference>
<dbReference type="InterPro" id="IPR008920">
    <property type="entry name" value="TF_FadR/GntR_C"/>
</dbReference>
<keyword evidence="3" id="KW-0804">Transcription</keyword>
<dbReference type="SUPFAM" id="SSF46785">
    <property type="entry name" value="Winged helix' DNA-binding domain"/>
    <property type="match status" value="1"/>
</dbReference>
<dbReference type="PANTHER" id="PTHR43537">
    <property type="entry name" value="TRANSCRIPTIONAL REGULATOR, GNTR FAMILY"/>
    <property type="match status" value="1"/>
</dbReference>
<dbReference type="Proteomes" id="UP001597018">
    <property type="component" value="Unassembled WGS sequence"/>
</dbReference>
<dbReference type="Pfam" id="PF00392">
    <property type="entry name" value="GntR"/>
    <property type="match status" value="1"/>
</dbReference>
<reference evidence="6" key="1">
    <citation type="journal article" date="2019" name="Int. J. Syst. Evol. Microbiol.">
        <title>The Global Catalogue of Microorganisms (GCM) 10K type strain sequencing project: providing services to taxonomists for standard genome sequencing and annotation.</title>
        <authorList>
            <consortium name="The Broad Institute Genomics Platform"/>
            <consortium name="The Broad Institute Genome Sequencing Center for Infectious Disease"/>
            <person name="Wu L."/>
            <person name="Ma J."/>
        </authorList>
    </citation>
    <scope>NUCLEOTIDE SEQUENCE [LARGE SCALE GENOMIC DNA]</scope>
    <source>
        <strain evidence="6">CCUG 56401</strain>
    </source>
</reference>
<gene>
    <name evidence="5" type="ORF">ACFQ16_15640</name>
</gene>
<keyword evidence="6" id="KW-1185">Reference proteome</keyword>
<comment type="caution">
    <text evidence="5">The sequence shown here is derived from an EMBL/GenBank/DDBJ whole genome shotgun (WGS) entry which is preliminary data.</text>
</comment>
<accession>A0ABW3FWX9</accession>
<keyword evidence="2" id="KW-0238">DNA-binding</keyword>
<evidence type="ECO:0000259" key="4">
    <source>
        <dbReference type="PROSITE" id="PS50949"/>
    </source>
</evidence>
<dbReference type="PRINTS" id="PR00035">
    <property type="entry name" value="HTHGNTR"/>
</dbReference>
<dbReference type="InterPro" id="IPR000524">
    <property type="entry name" value="Tscrpt_reg_HTH_GntR"/>
</dbReference>
<keyword evidence="1" id="KW-0805">Transcription regulation</keyword>
<evidence type="ECO:0000256" key="3">
    <source>
        <dbReference type="ARBA" id="ARBA00023163"/>
    </source>
</evidence>
<dbReference type="Gene3D" id="1.10.10.10">
    <property type="entry name" value="Winged helix-like DNA-binding domain superfamily/Winged helix DNA-binding domain"/>
    <property type="match status" value="1"/>
</dbReference>
<protein>
    <submittedName>
        <fullName evidence="5">GntR family transcriptional regulator</fullName>
    </submittedName>
</protein>
<dbReference type="InterPro" id="IPR036388">
    <property type="entry name" value="WH-like_DNA-bd_sf"/>
</dbReference>
<name>A0ABW3FWX9_9PSEU</name>
<dbReference type="InterPro" id="IPR011711">
    <property type="entry name" value="GntR_C"/>
</dbReference>
<dbReference type="Pfam" id="PF07729">
    <property type="entry name" value="FCD"/>
    <property type="match status" value="1"/>
</dbReference>
<dbReference type="PANTHER" id="PTHR43537:SF24">
    <property type="entry name" value="GLUCONATE OPERON TRANSCRIPTIONAL REPRESSOR"/>
    <property type="match status" value="1"/>
</dbReference>
<dbReference type="Gene3D" id="1.20.120.530">
    <property type="entry name" value="GntR ligand-binding domain-like"/>
    <property type="match status" value="1"/>
</dbReference>
<dbReference type="SMART" id="SM00895">
    <property type="entry name" value="FCD"/>
    <property type="match status" value="1"/>
</dbReference>
<dbReference type="SMART" id="SM00345">
    <property type="entry name" value="HTH_GNTR"/>
    <property type="match status" value="1"/>
</dbReference>
<sequence>MFVYQRYASRGFPLPSGRQLAYEHLKDTVLSDPAMQGQFVNEQALADEIGVSRTPIREALLLLAAEELVQLVPKRGAYIAPVGGRELRELFEFRTMIECYSARRAVELDAVPLDAMRAELAEQRSLAGEDQARAFIDRDHRFHTALVRAVGNDMLTKTYDGLRARQVRAGIVALFRAGDRRKSVLAEHEAIVAALAARDADAATAAITAHLAATQRVLLEG</sequence>
<dbReference type="SUPFAM" id="SSF48008">
    <property type="entry name" value="GntR ligand-binding domain-like"/>
    <property type="match status" value="1"/>
</dbReference>
<evidence type="ECO:0000313" key="6">
    <source>
        <dbReference type="Proteomes" id="UP001597018"/>
    </source>
</evidence>
<dbReference type="EMBL" id="JBHTIW010000011">
    <property type="protein sequence ID" value="MFD0921179.1"/>
    <property type="molecule type" value="Genomic_DNA"/>
</dbReference>
<dbReference type="RefSeq" id="WP_345600117.1">
    <property type="nucleotide sequence ID" value="NZ_BAABLT010000004.1"/>
</dbReference>
<feature type="domain" description="HTH gntR-type" evidence="4">
    <location>
        <begin position="15"/>
        <end position="82"/>
    </location>
</feature>
<evidence type="ECO:0000256" key="2">
    <source>
        <dbReference type="ARBA" id="ARBA00023125"/>
    </source>
</evidence>
<evidence type="ECO:0000256" key="1">
    <source>
        <dbReference type="ARBA" id="ARBA00023015"/>
    </source>
</evidence>
<evidence type="ECO:0000313" key="5">
    <source>
        <dbReference type="EMBL" id="MFD0921179.1"/>
    </source>
</evidence>
<proteinExistence type="predicted"/>
<organism evidence="5 6">
    <name type="scientific">Saccharopolyspora rosea</name>
    <dbReference type="NCBI Taxonomy" id="524884"/>
    <lineage>
        <taxon>Bacteria</taxon>
        <taxon>Bacillati</taxon>
        <taxon>Actinomycetota</taxon>
        <taxon>Actinomycetes</taxon>
        <taxon>Pseudonocardiales</taxon>
        <taxon>Pseudonocardiaceae</taxon>
        <taxon>Saccharopolyspora</taxon>
    </lineage>
</organism>
<dbReference type="PROSITE" id="PS50949">
    <property type="entry name" value="HTH_GNTR"/>
    <property type="match status" value="1"/>
</dbReference>